<dbReference type="Pfam" id="PF02288">
    <property type="entry name" value="Dehydratase_MU"/>
    <property type="match status" value="1"/>
</dbReference>
<reference evidence="2" key="1">
    <citation type="submission" date="2016-11" db="EMBL/GenBank/DDBJ databases">
        <authorList>
            <person name="Varghese N."/>
            <person name="Submissions S."/>
        </authorList>
    </citation>
    <scope>NUCLEOTIDE SEQUENCE [LARGE SCALE GENOMIC DNA]</scope>
    <source>
        <strain evidence="2">DSM 17957</strain>
    </source>
</reference>
<keyword evidence="2" id="KW-1185">Reference proteome</keyword>
<dbReference type="InterPro" id="IPR010254">
    <property type="entry name" value="B12-dep_deHydtase_bsu"/>
</dbReference>
<dbReference type="Gene3D" id="3.40.50.10150">
    <property type="entry name" value="B12-dependent dehydatase associated subunit"/>
    <property type="match status" value="1"/>
</dbReference>
<dbReference type="PIRSF" id="PIRSF011503">
    <property type="entry name" value="DdrB_PduH"/>
    <property type="match status" value="1"/>
</dbReference>
<dbReference type="InterPro" id="IPR009192">
    <property type="entry name" value="Diol/glycerol_deHydtase_re_ssu"/>
</dbReference>
<name>A0A1M6LQ05_9FIRM</name>
<evidence type="ECO:0000313" key="1">
    <source>
        <dbReference type="EMBL" id="SHJ73265.1"/>
    </source>
</evidence>
<accession>A0A1M6LQ05</accession>
<sequence>MATNTKMTKPHIPVYFHQDSIDTASFTHVIWGIEEEGIPYVIEGKRGESSLELGYMAAEESNLGVGIGIGKDGWVILHYNKLQKGHPLLQVKLGDGEERLRSIGANGARLVKGIPFKSI</sequence>
<proteinExistence type="predicted"/>
<dbReference type="EMBL" id="FQZV01000038">
    <property type="protein sequence ID" value="SHJ73265.1"/>
    <property type="molecule type" value="Genomic_DNA"/>
</dbReference>
<dbReference type="STRING" id="1121919.SAMN02745975_02745"/>
<evidence type="ECO:0000313" key="2">
    <source>
        <dbReference type="Proteomes" id="UP000184536"/>
    </source>
</evidence>
<dbReference type="RefSeq" id="WP_110941826.1">
    <property type="nucleotide sequence ID" value="NZ_FQZV01000038.1"/>
</dbReference>
<organism evidence="1 2">
    <name type="scientific">Geosporobacter subterraneus DSM 17957</name>
    <dbReference type="NCBI Taxonomy" id="1121919"/>
    <lineage>
        <taxon>Bacteria</taxon>
        <taxon>Bacillati</taxon>
        <taxon>Bacillota</taxon>
        <taxon>Clostridia</taxon>
        <taxon>Peptostreptococcales</taxon>
        <taxon>Thermotaleaceae</taxon>
        <taxon>Geosporobacter</taxon>
    </lineage>
</organism>
<dbReference type="Proteomes" id="UP000184536">
    <property type="component" value="Unassembled WGS sequence"/>
</dbReference>
<dbReference type="OrthoDB" id="308037at2"/>
<protein>
    <submittedName>
        <fullName evidence="1">Glycerol dehydratase reactivation factor, small subunit</fullName>
    </submittedName>
</protein>
<dbReference type="AlphaFoldDB" id="A0A1M6LQ05"/>
<dbReference type="SUPFAM" id="SSF52968">
    <property type="entry name" value="B12-dependent dehydatase associated subunit"/>
    <property type="match status" value="1"/>
</dbReference>
<dbReference type="InterPro" id="IPR003208">
    <property type="entry name" value="Dehydtase/Dehydtase_re"/>
</dbReference>
<gene>
    <name evidence="1" type="ORF">SAMN02745975_02745</name>
</gene>